<feature type="region of interest" description="Disordered" evidence="2">
    <location>
        <begin position="447"/>
        <end position="485"/>
    </location>
</feature>
<reference evidence="3" key="2">
    <citation type="submission" date="2023-06" db="EMBL/GenBank/DDBJ databases">
        <authorList>
            <consortium name="Lawrence Berkeley National Laboratory"/>
            <person name="Mondo S.J."/>
            <person name="Hensen N."/>
            <person name="Bonometti L."/>
            <person name="Westerberg I."/>
            <person name="Brannstrom I.O."/>
            <person name="Guillou S."/>
            <person name="Cros-Aarteil S."/>
            <person name="Calhoun S."/>
            <person name="Haridas S."/>
            <person name="Kuo A."/>
            <person name="Pangilinan J."/>
            <person name="Riley R."/>
            <person name="Labutti K."/>
            <person name="Andreopoulos B."/>
            <person name="Lipzen A."/>
            <person name="Chen C."/>
            <person name="Yanf M."/>
            <person name="Daum C."/>
            <person name="Ng V."/>
            <person name="Clum A."/>
            <person name="Steindorff A."/>
            <person name="Ohm R."/>
            <person name="Martin F."/>
            <person name="Silar P."/>
            <person name="Natvig D."/>
            <person name="Lalanne C."/>
            <person name="Gautier V."/>
            <person name="Ament-Velasquez S.L."/>
            <person name="Kruys A."/>
            <person name="Hutchinson M.I."/>
            <person name="Powell A.J."/>
            <person name="Barry K."/>
            <person name="Miller A.N."/>
            <person name="Grigoriev I.V."/>
            <person name="Debuchy R."/>
            <person name="Gladieux P."/>
            <person name="Thoren M.H."/>
            <person name="Johannesson H."/>
        </authorList>
    </citation>
    <scope>NUCLEOTIDE SEQUENCE</scope>
    <source>
        <strain evidence="3">PSN324</strain>
    </source>
</reference>
<dbReference type="Proteomes" id="UP001321749">
    <property type="component" value="Unassembled WGS sequence"/>
</dbReference>
<protein>
    <submittedName>
        <fullName evidence="3">ADP-ribosylglycohydrolase-domain-containing protein</fullName>
    </submittedName>
</protein>
<gene>
    <name evidence="3" type="ORF">QBC42DRAFT_223306</name>
</gene>
<feature type="compositionally biased region" description="Basic and acidic residues" evidence="2">
    <location>
        <begin position="447"/>
        <end position="461"/>
    </location>
</feature>
<evidence type="ECO:0000256" key="2">
    <source>
        <dbReference type="SAM" id="MobiDB-lite"/>
    </source>
</evidence>
<dbReference type="InterPro" id="IPR005502">
    <property type="entry name" value="Ribosyl_crysJ1"/>
</dbReference>
<name>A0AAV9HSY6_9PEZI</name>
<organism evidence="3 4">
    <name type="scientific">Cladorrhinum samala</name>
    <dbReference type="NCBI Taxonomy" id="585594"/>
    <lineage>
        <taxon>Eukaryota</taxon>
        <taxon>Fungi</taxon>
        <taxon>Dikarya</taxon>
        <taxon>Ascomycota</taxon>
        <taxon>Pezizomycotina</taxon>
        <taxon>Sordariomycetes</taxon>
        <taxon>Sordariomycetidae</taxon>
        <taxon>Sordariales</taxon>
        <taxon>Podosporaceae</taxon>
        <taxon>Cladorrhinum</taxon>
    </lineage>
</organism>
<keyword evidence="1" id="KW-0479">Metal-binding</keyword>
<feature type="binding site" evidence="1">
    <location>
        <position position="358"/>
    </location>
    <ligand>
        <name>Mg(2+)</name>
        <dbReference type="ChEBI" id="CHEBI:18420"/>
        <label>1</label>
    </ligand>
</feature>
<reference evidence="3" key="1">
    <citation type="journal article" date="2023" name="Mol. Phylogenet. Evol.">
        <title>Genome-scale phylogeny and comparative genomics of the fungal order Sordariales.</title>
        <authorList>
            <person name="Hensen N."/>
            <person name="Bonometti L."/>
            <person name="Westerberg I."/>
            <person name="Brannstrom I.O."/>
            <person name="Guillou S."/>
            <person name="Cros-Aarteil S."/>
            <person name="Calhoun S."/>
            <person name="Haridas S."/>
            <person name="Kuo A."/>
            <person name="Mondo S."/>
            <person name="Pangilinan J."/>
            <person name="Riley R."/>
            <person name="LaButti K."/>
            <person name="Andreopoulos B."/>
            <person name="Lipzen A."/>
            <person name="Chen C."/>
            <person name="Yan M."/>
            <person name="Daum C."/>
            <person name="Ng V."/>
            <person name="Clum A."/>
            <person name="Steindorff A."/>
            <person name="Ohm R.A."/>
            <person name="Martin F."/>
            <person name="Silar P."/>
            <person name="Natvig D.O."/>
            <person name="Lalanne C."/>
            <person name="Gautier V."/>
            <person name="Ament-Velasquez S.L."/>
            <person name="Kruys A."/>
            <person name="Hutchinson M.I."/>
            <person name="Powell A.J."/>
            <person name="Barry K."/>
            <person name="Miller A.N."/>
            <person name="Grigoriev I.V."/>
            <person name="Debuchy R."/>
            <person name="Gladieux P."/>
            <person name="Hiltunen Thoren M."/>
            <person name="Johannesson H."/>
        </authorList>
    </citation>
    <scope>NUCLEOTIDE SEQUENCE</scope>
    <source>
        <strain evidence="3">PSN324</strain>
    </source>
</reference>
<dbReference type="Gene3D" id="1.10.4080.10">
    <property type="entry name" value="ADP-ribosylation/Crystallin J1"/>
    <property type="match status" value="1"/>
</dbReference>
<feature type="binding site" evidence="1">
    <location>
        <position position="95"/>
    </location>
    <ligand>
        <name>Mg(2+)</name>
        <dbReference type="ChEBI" id="CHEBI:18420"/>
        <label>1</label>
    </ligand>
</feature>
<comment type="cofactor">
    <cofactor evidence="1">
        <name>Mg(2+)</name>
        <dbReference type="ChEBI" id="CHEBI:18420"/>
    </cofactor>
    <text evidence="1">Binds 2 magnesium ions per subunit.</text>
</comment>
<accession>A0AAV9HSY6</accession>
<feature type="binding site" evidence="1">
    <location>
        <position position="96"/>
    </location>
    <ligand>
        <name>Mg(2+)</name>
        <dbReference type="ChEBI" id="CHEBI:18420"/>
        <label>1</label>
    </ligand>
</feature>
<sequence>MASQPPTPDDRDVLANLSSLPEGPRNLLRLALADRVTGCLVGSAVGDAIGLYTEFFTAARAAVEYPEAKFTLHPTPTHFSPDLHRCKHAEGEWTDDTDHSLLLLLSFLNGSGGPGGPARGLPSQQDFAKRLKLWVSDGLRALDRPPLGLGALVGSVVRSPDYEEKPQEAATERWRRSNMQAAPNGALMRTHPLGLMLVADGDEARAFSLAAEISRATHVDPRCVVSCVIGTGLVRACARGEVATEQHVDDLIARARAWYESEGVTGGGSEGTEWPDLDWDELTAHVNPADGLDGLKLDESGKIGYTYKTLGSGVVCLRLAIRRISTQQAPSVAIAVKREEVFEELITDLTMRAGDADTNACFAGALLGAYLGYSVLPGHWKRGLKNGDWLLRKAEALCKVLGVMDGEYNGRDDPDTEIAAGKPPLTEAESEMRWAVLSGDAQTRITERKTARENAAKERANKGRSGNPVLAFVKSFTTGPSTRPA</sequence>
<dbReference type="SUPFAM" id="SSF101478">
    <property type="entry name" value="ADP-ribosylglycohydrolase"/>
    <property type="match status" value="1"/>
</dbReference>
<proteinExistence type="predicted"/>
<feature type="binding site" evidence="1">
    <location>
        <position position="94"/>
    </location>
    <ligand>
        <name>Mg(2+)</name>
        <dbReference type="ChEBI" id="CHEBI:18420"/>
        <label>1</label>
    </ligand>
</feature>
<dbReference type="InterPro" id="IPR050792">
    <property type="entry name" value="ADP-ribosylglycohydrolase"/>
</dbReference>
<evidence type="ECO:0000313" key="3">
    <source>
        <dbReference type="EMBL" id="KAK4463205.1"/>
    </source>
</evidence>
<evidence type="ECO:0000256" key="1">
    <source>
        <dbReference type="PIRSR" id="PIRSR605502-1"/>
    </source>
</evidence>
<dbReference type="PANTHER" id="PTHR16222">
    <property type="entry name" value="ADP-RIBOSYLGLYCOHYDROLASE"/>
    <property type="match status" value="1"/>
</dbReference>
<evidence type="ECO:0000313" key="4">
    <source>
        <dbReference type="Proteomes" id="UP001321749"/>
    </source>
</evidence>
<dbReference type="Pfam" id="PF03747">
    <property type="entry name" value="ADP_ribosyl_GH"/>
    <property type="match status" value="1"/>
</dbReference>
<feature type="binding site" evidence="1">
    <location>
        <position position="355"/>
    </location>
    <ligand>
        <name>Mg(2+)</name>
        <dbReference type="ChEBI" id="CHEBI:18420"/>
        <label>1</label>
    </ligand>
</feature>
<dbReference type="EMBL" id="MU864962">
    <property type="protein sequence ID" value="KAK4463205.1"/>
    <property type="molecule type" value="Genomic_DNA"/>
</dbReference>
<comment type="caution">
    <text evidence="3">The sequence shown here is derived from an EMBL/GenBank/DDBJ whole genome shotgun (WGS) entry which is preliminary data.</text>
</comment>
<keyword evidence="1" id="KW-0460">Magnesium</keyword>
<dbReference type="GO" id="GO:0046872">
    <property type="term" value="F:metal ion binding"/>
    <property type="evidence" value="ECO:0007669"/>
    <property type="project" value="UniProtKB-KW"/>
</dbReference>
<feature type="binding site" evidence="1">
    <location>
        <position position="357"/>
    </location>
    <ligand>
        <name>Mg(2+)</name>
        <dbReference type="ChEBI" id="CHEBI:18420"/>
        <label>1</label>
    </ligand>
</feature>
<feature type="compositionally biased region" description="Polar residues" evidence="2">
    <location>
        <begin position="475"/>
        <end position="485"/>
    </location>
</feature>
<dbReference type="AlphaFoldDB" id="A0AAV9HSY6"/>
<dbReference type="PANTHER" id="PTHR16222:SF28">
    <property type="entry name" value="ADP-RIBOSYLGLYCOHYDROLASE"/>
    <property type="match status" value="1"/>
</dbReference>
<keyword evidence="4" id="KW-1185">Reference proteome</keyword>
<dbReference type="InterPro" id="IPR036705">
    <property type="entry name" value="Ribosyl_crysJ1_sf"/>
</dbReference>